<organism evidence="2 3">
    <name type="scientific">Lophiotrema nucula</name>
    <dbReference type="NCBI Taxonomy" id="690887"/>
    <lineage>
        <taxon>Eukaryota</taxon>
        <taxon>Fungi</taxon>
        <taxon>Dikarya</taxon>
        <taxon>Ascomycota</taxon>
        <taxon>Pezizomycotina</taxon>
        <taxon>Dothideomycetes</taxon>
        <taxon>Pleosporomycetidae</taxon>
        <taxon>Pleosporales</taxon>
        <taxon>Lophiotremataceae</taxon>
        <taxon>Lophiotrema</taxon>
    </lineage>
</organism>
<dbReference type="Proteomes" id="UP000799770">
    <property type="component" value="Unassembled WGS sequence"/>
</dbReference>
<dbReference type="CDD" id="cd09917">
    <property type="entry name" value="F-box_SF"/>
    <property type="match status" value="1"/>
</dbReference>
<dbReference type="EMBL" id="ML977313">
    <property type="protein sequence ID" value="KAF2120735.1"/>
    <property type="molecule type" value="Genomic_DNA"/>
</dbReference>
<evidence type="ECO:0000259" key="1">
    <source>
        <dbReference type="PROSITE" id="PS50181"/>
    </source>
</evidence>
<dbReference type="PROSITE" id="PS50181">
    <property type="entry name" value="FBOX"/>
    <property type="match status" value="1"/>
</dbReference>
<dbReference type="SUPFAM" id="SSF81383">
    <property type="entry name" value="F-box domain"/>
    <property type="match status" value="1"/>
</dbReference>
<evidence type="ECO:0000313" key="3">
    <source>
        <dbReference type="Proteomes" id="UP000799770"/>
    </source>
</evidence>
<evidence type="ECO:0000313" key="2">
    <source>
        <dbReference type="EMBL" id="KAF2120735.1"/>
    </source>
</evidence>
<dbReference type="InterPro" id="IPR001810">
    <property type="entry name" value="F-box_dom"/>
</dbReference>
<accession>A0A6A5ZNG3</accession>
<name>A0A6A5ZNG3_9PLEO</name>
<dbReference type="OrthoDB" id="2398163at2759"/>
<gene>
    <name evidence="2" type="ORF">BDV96DRAFT_641393</name>
</gene>
<feature type="domain" description="F-box" evidence="1">
    <location>
        <begin position="22"/>
        <end position="68"/>
    </location>
</feature>
<proteinExistence type="predicted"/>
<dbReference type="SMART" id="SM00256">
    <property type="entry name" value="FBOX"/>
    <property type="match status" value="1"/>
</dbReference>
<dbReference type="Gene3D" id="1.20.1280.50">
    <property type="match status" value="1"/>
</dbReference>
<keyword evidence="3" id="KW-1185">Reference proteome</keyword>
<dbReference type="Pfam" id="PF12937">
    <property type="entry name" value="F-box-like"/>
    <property type="match status" value="1"/>
</dbReference>
<protein>
    <recommendedName>
        <fullName evidence="1">F-box domain-containing protein</fullName>
    </recommendedName>
</protein>
<dbReference type="AlphaFoldDB" id="A0A6A5ZNG3"/>
<dbReference type="InterPro" id="IPR036047">
    <property type="entry name" value="F-box-like_dom_sf"/>
</dbReference>
<reference evidence="2" key="1">
    <citation type="journal article" date="2020" name="Stud. Mycol.">
        <title>101 Dothideomycetes genomes: a test case for predicting lifestyles and emergence of pathogens.</title>
        <authorList>
            <person name="Haridas S."/>
            <person name="Albert R."/>
            <person name="Binder M."/>
            <person name="Bloem J."/>
            <person name="Labutti K."/>
            <person name="Salamov A."/>
            <person name="Andreopoulos B."/>
            <person name="Baker S."/>
            <person name="Barry K."/>
            <person name="Bills G."/>
            <person name="Bluhm B."/>
            <person name="Cannon C."/>
            <person name="Castanera R."/>
            <person name="Culley D."/>
            <person name="Daum C."/>
            <person name="Ezra D."/>
            <person name="Gonzalez J."/>
            <person name="Henrissat B."/>
            <person name="Kuo A."/>
            <person name="Liang C."/>
            <person name="Lipzen A."/>
            <person name="Lutzoni F."/>
            <person name="Magnuson J."/>
            <person name="Mondo S."/>
            <person name="Nolan M."/>
            <person name="Ohm R."/>
            <person name="Pangilinan J."/>
            <person name="Park H.-J."/>
            <person name="Ramirez L."/>
            <person name="Alfaro M."/>
            <person name="Sun H."/>
            <person name="Tritt A."/>
            <person name="Yoshinaga Y."/>
            <person name="Zwiers L.-H."/>
            <person name="Turgeon B."/>
            <person name="Goodwin S."/>
            <person name="Spatafora J."/>
            <person name="Crous P."/>
            <person name="Grigoriev I."/>
        </authorList>
    </citation>
    <scope>NUCLEOTIDE SEQUENCE</scope>
    <source>
        <strain evidence="2">CBS 627.86</strain>
    </source>
</reference>
<sequence>MDSLGDEMIKEITSSPTNVKLCTQINELPTELLLMVLGHLDCIDLVQCRMVSKKWFGIISGERSLREAMFLEYQESLYWPMAEPSVPDVVVEFDYKITRKHHSPGCAPLRIMNQLEICGVKVILQCDEYRQHPALYSSKVLNLITPTFLDMVVFGTARELEKGLGMRQSGEDLWKDGMGSWKYQYVTTPPVQRVYVFAAPSNIQEMVISRDGVTLGDVFETLRYMLVNSTSWPT</sequence>